<name>A0A1M7IZ14_9RHOB</name>
<dbReference type="Gene3D" id="3.40.50.880">
    <property type="match status" value="1"/>
</dbReference>
<gene>
    <name evidence="2" type="ORF">SAMN05444389_1104</name>
</gene>
<dbReference type="Pfam" id="PF01965">
    <property type="entry name" value="DJ-1_PfpI"/>
    <property type="match status" value="1"/>
</dbReference>
<evidence type="ECO:0000313" key="3">
    <source>
        <dbReference type="Proteomes" id="UP000184444"/>
    </source>
</evidence>
<protein>
    <submittedName>
        <fullName evidence="2">DJ-1/PfpI family protein</fullName>
    </submittedName>
</protein>
<dbReference type="PANTHER" id="PTHR43130:SF3">
    <property type="entry name" value="HTH-TYPE TRANSCRIPTIONAL REGULATOR RV1931C"/>
    <property type="match status" value="1"/>
</dbReference>
<reference evidence="3" key="1">
    <citation type="submission" date="2016-11" db="EMBL/GenBank/DDBJ databases">
        <authorList>
            <person name="Varghese N."/>
            <person name="Submissions S."/>
        </authorList>
    </citation>
    <scope>NUCLEOTIDE SEQUENCE [LARGE SCALE GENOMIC DNA]</scope>
    <source>
        <strain evidence="3">DSM 6637</strain>
    </source>
</reference>
<evidence type="ECO:0000259" key="1">
    <source>
        <dbReference type="Pfam" id="PF01965"/>
    </source>
</evidence>
<feature type="domain" description="DJ-1/PfpI" evidence="1">
    <location>
        <begin position="9"/>
        <end position="170"/>
    </location>
</feature>
<keyword evidence="3" id="KW-1185">Reference proteome</keyword>
<proteinExistence type="predicted"/>
<sequence length="191" mass="19373">MDEATTQPVLIVLLDGFADWETPMISAVGSDFYGISVRHATPGGGEVTSMGGLRVTGLPDIAVQGDEVIVLCGSNGWTRPDAPDLSAMLQAAHGRGQTVAGICAGTLALGRAGLLAGRAHTSNSLDFLRQSLPDYAGAADYRDQPQAVADAGIITAAGTAPVSFAAAVLAAAGVDGQQLAQFRAMAGAEHR</sequence>
<dbReference type="InterPro" id="IPR002818">
    <property type="entry name" value="DJ-1/PfpI"/>
</dbReference>
<dbReference type="PANTHER" id="PTHR43130">
    <property type="entry name" value="ARAC-FAMILY TRANSCRIPTIONAL REGULATOR"/>
    <property type="match status" value="1"/>
</dbReference>
<accession>A0A1M7IZ14</accession>
<dbReference type="STRING" id="53463.SAMN05444389_1104"/>
<evidence type="ECO:0000313" key="2">
    <source>
        <dbReference type="EMBL" id="SHM45883.1"/>
    </source>
</evidence>
<dbReference type="SUPFAM" id="SSF52317">
    <property type="entry name" value="Class I glutamine amidotransferase-like"/>
    <property type="match status" value="1"/>
</dbReference>
<dbReference type="RefSeq" id="WP_073067867.1">
    <property type="nucleotide sequence ID" value="NZ_FRCK01000010.1"/>
</dbReference>
<dbReference type="InterPro" id="IPR029062">
    <property type="entry name" value="Class_I_gatase-like"/>
</dbReference>
<dbReference type="AlphaFoldDB" id="A0A1M7IZ14"/>
<dbReference type="OrthoDB" id="8030967at2"/>
<dbReference type="Proteomes" id="UP000184444">
    <property type="component" value="Unassembled WGS sequence"/>
</dbReference>
<organism evidence="2 3">
    <name type="scientific">Paracoccus solventivorans</name>
    <dbReference type="NCBI Taxonomy" id="53463"/>
    <lineage>
        <taxon>Bacteria</taxon>
        <taxon>Pseudomonadati</taxon>
        <taxon>Pseudomonadota</taxon>
        <taxon>Alphaproteobacteria</taxon>
        <taxon>Rhodobacterales</taxon>
        <taxon>Paracoccaceae</taxon>
        <taxon>Paracoccus</taxon>
    </lineage>
</organism>
<dbReference type="EMBL" id="FRCK01000010">
    <property type="protein sequence ID" value="SHM45883.1"/>
    <property type="molecule type" value="Genomic_DNA"/>
</dbReference>
<dbReference type="InterPro" id="IPR052158">
    <property type="entry name" value="INH-QAR"/>
</dbReference>